<proteinExistence type="predicted"/>
<dbReference type="NCBIfam" id="TIGR04183">
    <property type="entry name" value="Por_Secre_tail"/>
    <property type="match status" value="1"/>
</dbReference>
<dbReference type="Proteomes" id="UP000307507">
    <property type="component" value="Unassembled WGS sequence"/>
</dbReference>
<dbReference type="Pfam" id="PF26628">
    <property type="entry name" value="DUF8202"/>
    <property type="match status" value="1"/>
</dbReference>
<evidence type="ECO:0000256" key="3">
    <source>
        <dbReference type="SAM" id="SignalP"/>
    </source>
</evidence>
<organism evidence="5 6">
    <name type="scientific">Flavobacterium supellecticarium</name>
    <dbReference type="NCBI Taxonomy" id="2565924"/>
    <lineage>
        <taxon>Bacteria</taxon>
        <taxon>Pseudomonadati</taxon>
        <taxon>Bacteroidota</taxon>
        <taxon>Flavobacteriia</taxon>
        <taxon>Flavobacteriales</taxon>
        <taxon>Flavobacteriaceae</taxon>
        <taxon>Flavobacterium</taxon>
    </lineage>
</organism>
<dbReference type="GO" id="GO:0005975">
    <property type="term" value="P:carbohydrate metabolic process"/>
    <property type="evidence" value="ECO:0007669"/>
    <property type="project" value="UniProtKB-ARBA"/>
</dbReference>
<sequence>MRSTKSITRQLLILVISLLPKFLSGQTTQLHQENFEVTSTWTLSGATLTTTNAYRGTYKAQIPVNGSSITSPVISTSGYNKIDVSFFVRGNNLNSADKITLQYRDNATAAWTDVRVVERGGTNVRDINDNTNYHALFGTIFSTSSTFSATSQFRFVTTTGSTSRQFFIDYVTITGTINNTIATGPGGITANLETWLRADQVNGSTVGTDGANVNIWTDRGKGNDAKVIDASNAALTVRPVYRNNATKNINFNPVVEFGNTPATSASNYTYLSNRAEMQSTSGFYSHDLFIVVINDNPAILDANSPSVDLFCAQSSATNPYEKDGTGIGFGKYSIRFDNEVVSYCIGSTPEPTPTDVNERGYGLAQLNGTYSGVNIINSRHNSTATKQELYSNALSISNTEVGVPKWITLQNRRYWLGRSQVFDGSFGGRIAEVISYSARKNDATERNRIESYLAIKYGITLGTNGVSQNYVNSAGTTIWNIAPTGFNYDIAGIGRDDAAQLNQKQSKSINSGAVITMGLGDILTTNSANTNTFDADRKHLVWGSNGLAMTTSTTPLTYTFGPSTVTTTTDITNKRWKVVETGGDVATVKVSLATTDLASLPALSGNDAYVMIIASDAAFTTGIDMVFLNTNGTNQECFYDFDGTKYIAFGVAHEVTLSRHITIDGVDDAVRVDNKNDLTGAFTIMGWARPTGSNNATSDKTIVSKHNGTTGYRLVIQNDNKIRMEWNGASLISNTTLPNNIWHNIAVVYTAGTLSIYIDGVLDRAGVMAAPTATTSIFTIGAEYRNKSSIVNIFKGDLDELRIWNRGLTISEIRYIMNQEISRSGANTLGKIMPSTVTKNDISALTWASLTAYYSMNSYIGTHINDNSLNKNRGNLVNPSKIDINTQTAPMPYDSNATGLWSNTAIWTNGTTQDLPYSLSIVDGTTSIDWNIVRTAHDVTSSGNKTMLGFFVNANTVFATNDSKIEVSHFLRLNGKIDLQGRSQLVQTYNSDLDPTSSGSIERDQQGQSSKYNYNYWSSPVGPINATTNNNNYTVNGILRDGTNAAAPAAINWVNGYDGSPTTPISLARYWIYKFQNLSDLYANWTQIFETGILSPASGFTLKGSGAGAATQNYVFVGKPYNGRITNTVTPNNINLSGNPYASALDAELFIADNAAATNGSVYFWEHYPTNATHILQQYQGGYATRNLAGGTPPVSPPGISGQGSSSRIPGRFIPVGQGFFVHASTLGGTIVFDNNQRAFVKEDAATSNIMFRNTNTAVAAMPASDHFNNNDNDPVTVTSNSKIRLGFTSNTGNHRQILLAFMGNQASDGWDYGYDGVVIDDDLPQDMLFLLGDKKLVIQGVGHFNPGSIYPLYVRTDNPGIVKFEIDALENFNPDQPIYIHDNSTGHFYDIHNSALEIAVPAGENKNRFSLCFEMKKLSVTDNTLENLTVTYLQGNNQIRIKNDLNDTVVEQVSLYTILGQQIGSWRTNTMEQTEILLPVRNASTGTYIIKVDTNKGSISKKTIIK</sequence>
<feature type="signal peptide" evidence="3">
    <location>
        <begin position="1"/>
        <end position="25"/>
    </location>
</feature>
<evidence type="ECO:0000256" key="1">
    <source>
        <dbReference type="ARBA" id="ARBA00022729"/>
    </source>
</evidence>
<comment type="caution">
    <text evidence="5">The sequence shown here is derived from an EMBL/GenBank/DDBJ whole genome shotgun (WGS) entry which is preliminary data.</text>
</comment>
<dbReference type="InterPro" id="IPR006558">
    <property type="entry name" value="LamG-like"/>
</dbReference>
<accession>A0A4S3ZZE4</accession>
<dbReference type="Pfam" id="PF13385">
    <property type="entry name" value="Laminin_G_3"/>
    <property type="match status" value="1"/>
</dbReference>
<evidence type="ECO:0000259" key="4">
    <source>
        <dbReference type="SMART" id="SM00560"/>
    </source>
</evidence>
<dbReference type="GO" id="GO:0004553">
    <property type="term" value="F:hydrolase activity, hydrolyzing O-glycosyl compounds"/>
    <property type="evidence" value="ECO:0007669"/>
    <property type="project" value="UniProtKB-ARBA"/>
</dbReference>
<dbReference type="InterPro" id="IPR013320">
    <property type="entry name" value="ConA-like_dom_sf"/>
</dbReference>
<dbReference type="InterPro" id="IPR026444">
    <property type="entry name" value="Secre_tail"/>
</dbReference>
<dbReference type="OrthoDB" id="2582440at2"/>
<dbReference type="EMBL" id="SSNZ01000002">
    <property type="protein sequence ID" value="THF51366.1"/>
    <property type="molecule type" value="Genomic_DNA"/>
</dbReference>
<evidence type="ECO:0000256" key="2">
    <source>
        <dbReference type="ARBA" id="ARBA00023157"/>
    </source>
</evidence>
<dbReference type="SUPFAM" id="SSF49899">
    <property type="entry name" value="Concanavalin A-like lectins/glucanases"/>
    <property type="match status" value="1"/>
</dbReference>
<evidence type="ECO:0000313" key="6">
    <source>
        <dbReference type="Proteomes" id="UP000307507"/>
    </source>
</evidence>
<protein>
    <submittedName>
        <fullName evidence="5">T9SS type A sorting domain-containing protein</fullName>
    </submittedName>
</protein>
<dbReference type="RefSeq" id="WP_136402351.1">
    <property type="nucleotide sequence ID" value="NZ_SSNZ01000002.1"/>
</dbReference>
<dbReference type="InterPro" id="IPR058515">
    <property type="entry name" value="DUF8202"/>
</dbReference>
<name>A0A4S3ZZE4_9FLAO</name>
<evidence type="ECO:0000313" key="5">
    <source>
        <dbReference type="EMBL" id="THF51366.1"/>
    </source>
</evidence>
<gene>
    <name evidence="5" type="ORF">E6C50_06265</name>
</gene>
<reference evidence="5 6" key="1">
    <citation type="submission" date="2019-04" db="EMBL/GenBank/DDBJ databases">
        <title>Flavobacterium sp. nov. isolated from construction timber.</title>
        <authorList>
            <person name="Lin S.-Y."/>
            <person name="Chang C.-T."/>
            <person name="Young C.-C."/>
        </authorList>
    </citation>
    <scope>NUCLEOTIDE SEQUENCE [LARGE SCALE GENOMIC DNA]</scope>
    <source>
        <strain evidence="5 6">CC-CTC003</strain>
    </source>
</reference>
<dbReference type="SMART" id="SM00560">
    <property type="entry name" value="LamGL"/>
    <property type="match status" value="1"/>
</dbReference>
<feature type="chain" id="PRO_5020565094" evidence="3">
    <location>
        <begin position="26"/>
        <end position="1507"/>
    </location>
</feature>
<keyword evidence="6" id="KW-1185">Reference proteome</keyword>
<keyword evidence="2" id="KW-1015">Disulfide bond</keyword>
<feature type="domain" description="LamG-like jellyroll fold" evidence="4">
    <location>
        <begin position="680"/>
        <end position="811"/>
    </location>
</feature>
<keyword evidence="1 3" id="KW-0732">Signal</keyword>
<dbReference type="Gene3D" id="2.60.120.200">
    <property type="match status" value="1"/>
</dbReference>